<proteinExistence type="predicted"/>
<dbReference type="Proteomes" id="UP000548326">
    <property type="component" value="Unassembled WGS sequence"/>
</dbReference>
<accession>A0A841JDH4</accession>
<dbReference type="EMBL" id="JACHCA010000002">
    <property type="protein sequence ID" value="MBB6126658.1"/>
    <property type="molecule type" value="Genomic_DNA"/>
</dbReference>
<reference evidence="2 3" key="1">
    <citation type="submission" date="2020-08" db="EMBL/GenBank/DDBJ databases">
        <title>Genomic Encyclopedia of Type Strains, Phase IV (KMG-V): Genome sequencing to study the core and pangenomes of soil and plant-associated prokaryotes.</title>
        <authorList>
            <person name="Whitman W."/>
        </authorList>
    </citation>
    <scope>NUCLEOTIDE SEQUENCE [LARGE SCALE GENOMIC DNA]</scope>
    <source>
        <strain evidence="2 3">MP601</strain>
    </source>
</reference>
<gene>
    <name evidence="2" type="ORF">HDF22_000763</name>
</gene>
<sequence>MAKVFAEFVKEVETIYHFSGQQVVNIEGDQATGTCYCMVILIGNENGKQMKTTIGAIYHDNYIRLNNQWLIDKRIGKFKYFLTY</sequence>
<dbReference type="InterPro" id="IPR032710">
    <property type="entry name" value="NTF2-like_dom_sf"/>
</dbReference>
<dbReference type="InterPro" id="IPR037401">
    <property type="entry name" value="SnoaL-like"/>
</dbReference>
<comment type="caution">
    <text evidence="2">The sequence shown here is derived from an EMBL/GenBank/DDBJ whole genome shotgun (WGS) entry which is preliminary data.</text>
</comment>
<evidence type="ECO:0000313" key="2">
    <source>
        <dbReference type="EMBL" id="MBB6126658.1"/>
    </source>
</evidence>
<evidence type="ECO:0000259" key="1">
    <source>
        <dbReference type="Pfam" id="PF13577"/>
    </source>
</evidence>
<feature type="domain" description="SnoaL-like" evidence="1">
    <location>
        <begin position="14"/>
        <end position="74"/>
    </location>
</feature>
<dbReference type="AlphaFoldDB" id="A0A841JDH4"/>
<dbReference type="SUPFAM" id="SSF54427">
    <property type="entry name" value="NTF2-like"/>
    <property type="match status" value="1"/>
</dbReference>
<name>A0A841JDH4_9SPHI</name>
<dbReference type="Gene3D" id="3.10.450.50">
    <property type="match status" value="1"/>
</dbReference>
<dbReference type="Pfam" id="PF13577">
    <property type="entry name" value="SnoaL_4"/>
    <property type="match status" value="1"/>
</dbReference>
<organism evidence="2 3">
    <name type="scientific">Mucilaginibacter lappiensis</name>
    <dbReference type="NCBI Taxonomy" id="354630"/>
    <lineage>
        <taxon>Bacteria</taxon>
        <taxon>Pseudomonadati</taxon>
        <taxon>Bacteroidota</taxon>
        <taxon>Sphingobacteriia</taxon>
        <taxon>Sphingobacteriales</taxon>
        <taxon>Sphingobacteriaceae</taxon>
        <taxon>Mucilaginibacter</taxon>
    </lineage>
</organism>
<evidence type="ECO:0000313" key="3">
    <source>
        <dbReference type="Proteomes" id="UP000548326"/>
    </source>
</evidence>
<protein>
    <recommendedName>
        <fullName evidence="1">SnoaL-like domain-containing protein</fullName>
    </recommendedName>
</protein>